<sequence>MLERKCARCAAYAKGGEECVEPERASSSLSRRSRHHRILESLSSTRARAELEPSLLHLRAFRQARFELVRARARCRARP</sequence>
<dbReference type="AlphaFoldDB" id="Q69S46"/>
<reference evidence="2" key="2">
    <citation type="journal article" date="2008" name="Nucleic Acids Res.">
        <title>The rice annotation project database (RAP-DB): 2008 update.</title>
        <authorList>
            <consortium name="The rice annotation project (RAP)"/>
        </authorList>
    </citation>
    <scope>GENOME REANNOTATION</scope>
    <source>
        <strain evidence="2">cv. Nipponbare</strain>
    </source>
</reference>
<dbReference type="EMBL" id="AP005125">
    <property type="protein sequence ID" value="BAD30900.1"/>
    <property type="molecule type" value="Genomic_DNA"/>
</dbReference>
<proteinExistence type="predicted"/>
<dbReference type="Proteomes" id="UP000000763">
    <property type="component" value="Chromosome 7"/>
</dbReference>
<protein>
    <submittedName>
        <fullName evidence="1">Uncharacterized protein</fullName>
    </submittedName>
</protein>
<accession>Q69S46</accession>
<gene>
    <name evidence="1" type="primary">OSJNBa0058I18.14</name>
</gene>
<reference evidence="2" key="1">
    <citation type="journal article" date="2005" name="Nature">
        <title>The map-based sequence of the rice genome.</title>
        <authorList>
            <consortium name="International rice genome sequencing project (IRGSP)"/>
            <person name="Matsumoto T."/>
            <person name="Wu J."/>
            <person name="Kanamori H."/>
            <person name="Katayose Y."/>
            <person name="Fujisawa M."/>
            <person name="Namiki N."/>
            <person name="Mizuno H."/>
            <person name="Yamamoto K."/>
            <person name="Antonio B.A."/>
            <person name="Baba T."/>
            <person name="Sakata K."/>
            <person name="Nagamura Y."/>
            <person name="Aoki H."/>
            <person name="Arikawa K."/>
            <person name="Arita K."/>
            <person name="Bito T."/>
            <person name="Chiden Y."/>
            <person name="Fujitsuka N."/>
            <person name="Fukunaka R."/>
            <person name="Hamada M."/>
            <person name="Harada C."/>
            <person name="Hayashi A."/>
            <person name="Hijishita S."/>
            <person name="Honda M."/>
            <person name="Hosokawa S."/>
            <person name="Ichikawa Y."/>
            <person name="Idonuma A."/>
            <person name="Iijima M."/>
            <person name="Ikeda M."/>
            <person name="Ikeno M."/>
            <person name="Ito K."/>
            <person name="Ito S."/>
            <person name="Ito T."/>
            <person name="Ito Y."/>
            <person name="Ito Y."/>
            <person name="Iwabuchi A."/>
            <person name="Kamiya K."/>
            <person name="Karasawa W."/>
            <person name="Kurita K."/>
            <person name="Katagiri S."/>
            <person name="Kikuta A."/>
            <person name="Kobayashi H."/>
            <person name="Kobayashi N."/>
            <person name="Machita K."/>
            <person name="Maehara T."/>
            <person name="Masukawa M."/>
            <person name="Mizubayashi T."/>
            <person name="Mukai Y."/>
            <person name="Nagasaki H."/>
            <person name="Nagata Y."/>
            <person name="Naito S."/>
            <person name="Nakashima M."/>
            <person name="Nakama Y."/>
            <person name="Nakamichi Y."/>
            <person name="Nakamura M."/>
            <person name="Meguro A."/>
            <person name="Negishi M."/>
            <person name="Ohta I."/>
            <person name="Ohta T."/>
            <person name="Okamoto M."/>
            <person name="Ono N."/>
            <person name="Saji S."/>
            <person name="Sakaguchi M."/>
            <person name="Sakai K."/>
            <person name="Shibata M."/>
            <person name="Shimokawa T."/>
            <person name="Song J."/>
            <person name="Takazaki Y."/>
            <person name="Terasawa K."/>
            <person name="Tsugane M."/>
            <person name="Tsuji K."/>
            <person name="Ueda S."/>
            <person name="Waki K."/>
            <person name="Yamagata H."/>
            <person name="Yamamoto M."/>
            <person name="Yamamoto S."/>
            <person name="Yamane H."/>
            <person name="Yoshiki S."/>
            <person name="Yoshihara R."/>
            <person name="Yukawa K."/>
            <person name="Zhong H."/>
            <person name="Yano M."/>
            <person name="Yuan Q."/>
            <person name="Ouyang S."/>
            <person name="Liu J."/>
            <person name="Jones K.M."/>
            <person name="Gansberger K."/>
            <person name="Moffat K."/>
            <person name="Hill J."/>
            <person name="Bera J."/>
            <person name="Fadrosh D."/>
            <person name="Jin S."/>
            <person name="Johri S."/>
            <person name="Kim M."/>
            <person name="Overton L."/>
            <person name="Reardon M."/>
            <person name="Tsitrin T."/>
            <person name="Vuong H."/>
            <person name="Weaver B."/>
            <person name="Ciecko A."/>
            <person name="Tallon L."/>
            <person name="Jackson J."/>
            <person name="Pai G."/>
            <person name="Aken S.V."/>
            <person name="Utterback T."/>
            <person name="Reidmuller S."/>
            <person name="Feldblyum T."/>
            <person name="Hsiao J."/>
            <person name="Zismann V."/>
            <person name="Iobst S."/>
            <person name="de Vazeille A.R."/>
            <person name="Buell C.R."/>
            <person name="Ying K."/>
            <person name="Li Y."/>
            <person name="Lu T."/>
            <person name="Huang Y."/>
            <person name="Zhao Q."/>
            <person name="Feng Q."/>
            <person name="Zhang L."/>
            <person name="Zhu J."/>
            <person name="Weng Q."/>
            <person name="Mu J."/>
            <person name="Lu Y."/>
            <person name="Fan D."/>
            <person name="Liu Y."/>
            <person name="Guan J."/>
            <person name="Zhang Y."/>
            <person name="Yu S."/>
            <person name="Liu X."/>
            <person name="Zhang Y."/>
            <person name="Hong G."/>
            <person name="Han B."/>
            <person name="Choisne N."/>
            <person name="Demange N."/>
            <person name="Orjeda G."/>
            <person name="Samain S."/>
            <person name="Cattolico L."/>
            <person name="Pelletier E."/>
            <person name="Couloux A."/>
            <person name="Segurens B."/>
            <person name="Wincker P."/>
            <person name="D'Hont A."/>
            <person name="Scarpelli C."/>
            <person name="Weissenbach J."/>
            <person name="Salanoubat M."/>
            <person name="Quetier F."/>
            <person name="Yu Y."/>
            <person name="Kim H.R."/>
            <person name="Rambo T."/>
            <person name="Currie J."/>
            <person name="Collura K."/>
            <person name="Luo M."/>
            <person name="Yang T."/>
            <person name="Ammiraju J.S.S."/>
            <person name="Engler F."/>
            <person name="Soderlund C."/>
            <person name="Wing R.A."/>
            <person name="Palmer L.E."/>
            <person name="de la Bastide M."/>
            <person name="Spiegel L."/>
            <person name="Nascimento L."/>
            <person name="Zutavern T."/>
            <person name="O'Shaughnessy A."/>
            <person name="Dike S."/>
            <person name="Dedhia N."/>
            <person name="Preston R."/>
            <person name="Balija V."/>
            <person name="McCombie W.R."/>
            <person name="Chow T."/>
            <person name="Chen H."/>
            <person name="Chung M."/>
            <person name="Chen C."/>
            <person name="Shaw J."/>
            <person name="Wu H."/>
            <person name="Hsiao K."/>
            <person name="Chao Y."/>
            <person name="Chu M."/>
            <person name="Cheng C."/>
            <person name="Hour A."/>
            <person name="Lee P."/>
            <person name="Lin S."/>
            <person name="Lin Y."/>
            <person name="Liou J."/>
            <person name="Liu S."/>
            <person name="Hsing Y."/>
            <person name="Raghuvanshi S."/>
            <person name="Mohanty A."/>
            <person name="Bharti A.K."/>
            <person name="Gaur A."/>
            <person name="Gupta V."/>
            <person name="Kumar D."/>
            <person name="Ravi V."/>
            <person name="Vij S."/>
            <person name="Kapur A."/>
            <person name="Khurana P."/>
            <person name="Khurana P."/>
            <person name="Khurana J.P."/>
            <person name="Tyagi A.K."/>
            <person name="Gaikwad K."/>
            <person name="Singh A."/>
            <person name="Dalal V."/>
            <person name="Srivastava S."/>
            <person name="Dixit A."/>
            <person name="Pal A.K."/>
            <person name="Ghazi I.A."/>
            <person name="Yadav M."/>
            <person name="Pandit A."/>
            <person name="Bhargava A."/>
            <person name="Sureshbabu K."/>
            <person name="Batra K."/>
            <person name="Sharma T.R."/>
            <person name="Mohapatra T."/>
            <person name="Singh N.K."/>
            <person name="Messing J."/>
            <person name="Nelson A.B."/>
            <person name="Fuks G."/>
            <person name="Kavchok S."/>
            <person name="Keizer G."/>
            <person name="Linton E."/>
            <person name="Llaca V."/>
            <person name="Song R."/>
            <person name="Tanyolac B."/>
            <person name="Young S."/>
            <person name="Ho-Il K."/>
            <person name="Hahn J.H."/>
            <person name="Sangsakoo G."/>
            <person name="Vanavichit A."/>
            <person name="de Mattos Luiz.A.T."/>
            <person name="Zimmer P.D."/>
            <person name="Malone G."/>
            <person name="Dellagostin O."/>
            <person name="de Oliveira A.C."/>
            <person name="Bevan M."/>
            <person name="Bancroft I."/>
            <person name="Minx P."/>
            <person name="Cordum H."/>
            <person name="Wilson R."/>
            <person name="Cheng Z."/>
            <person name="Jin W."/>
            <person name="Jiang J."/>
            <person name="Leong S.A."/>
            <person name="Iwama H."/>
            <person name="Gojobori T."/>
            <person name="Itoh T."/>
            <person name="Niimura Y."/>
            <person name="Fujii Y."/>
            <person name="Habara T."/>
            <person name="Sakai H."/>
            <person name="Sato Y."/>
            <person name="Wilson G."/>
            <person name="Kumar K."/>
            <person name="McCouch S."/>
            <person name="Juretic N."/>
            <person name="Hoen D."/>
            <person name="Wright S."/>
            <person name="Bruskiewich R."/>
            <person name="Bureau T."/>
            <person name="Miyao A."/>
            <person name="Hirochika H."/>
            <person name="Nishikawa T."/>
            <person name="Kadowaki K."/>
            <person name="Sugiura M."/>
            <person name="Burr B."/>
            <person name="Sasaki T."/>
        </authorList>
    </citation>
    <scope>NUCLEOTIDE SEQUENCE [LARGE SCALE GENOMIC DNA]</scope>
    <source>
        <strain evidence="2">cv. Nipponbare</strain>
    </source>
</reference>
<organism evidence="1 2">
    <name type="scientific">Oryza sativa subsp. japonica</name>
    <name type="common">Rice</name>
    <dbReference type="NCBI Taxonomy" id="39947"/>
    <lineage>
        <taxon>Eukaryota</taxon>
        <taxon>Viridiplantae</taxon>
        <taxon>Streptophyta</taxon>
        <taxon>Embryophyta</taxon>
        <taxon>Tracheophyta</taxon>
        <taxon>Spermatophyta</taxon>
        <taxon>Magnoliopsida</taxon>
        <taxon>Liliopsida</taxon>
        <taxon>Poales</taxon>
        <taxon>Poaceae</taxon>
        <taxon>BOP clade</taxon>
        <taxon>Oryzoideae</taxon>
        <taxon>Oryzeae</taxon>
        <taxon>Oryzinae</taxon>
        <taxon>Oryza</taxon>
        <taxon>Oryza sativa</taxon>
    </lineage>
</organism>
<evidence type="ECO:0000313" key="2">
    <source>
        <dbReference type="Proteomes" id="UP000000763"/>
    </source>
</evidence>
<name>Q69S46_ORYSJ</name>
<evidence type="ECO:0000313" key="1">
    <source>
        <dbReference type="EMBL" id="BAD30900.1"/>
    </source>
</evidence>